<dbReference type="Gene3D" id="3.40.630.30">
    <property type="match status" value="1"/>
</dbReference>
<dbReference type="PANTHER" id="PTHR43792:SF1">
    <property type="entry name" value="N-ACETYLTRANSFERASE DOMAIN-CONTAINING PROTEIN"/>
    <property type="match status" value="1"/>
</dbReference>
<gene>
    <name evidence="2" type="ORF">ACFO1S_01750</name>
</gene>
<evidence type="ECO:0000313" key="3">
    <source>
        <dbReference type="Proteomes" id="UP001595755"/>
    </source>
</evidence>
<sequence length="180" mass="21123">MQQIETHRLILRNFSETDSQGLLEYLANPRVNCFLDDKISTLEEAALKVQKRSEDDSYVAVCLIDSGHLIGELFYLKEEPDTYSIGWHFNAQFEGKGYASESIMAFLKYLFIQLGARRLYAYVEDDNYRSQKLCERLGMRKEGYFIEFVSMTKYEDGSPKYENTFQYALLKKEWLINNPI</sequence>
<dbReference type="PROSITE" id="PS51186">
    <property type="entry name" value="GNAT"/>
    <property type="match status" value="1"/>
</dbReference>
<protein>
    <submittedName>
        <fullName evidence="2">GNAT family N-acetyltransferase</fullName>
        <ecNumber evidence="2">2.3.-.-</ecNumber>
    </submittedName>
</protein>
<proteinExistence type="predicted"/>
<name>A0ABV8S549_9BACL</name>
<dbReference type="GO" id="GO:0016746">
    <property type="term" value="F:acyltransferase activity"/>
    <property type="evidence" value="ECO:0007669"/>
    <property type="project" value="UniProtKB-KW"/>
</dbReference>
<accession>A0ABV8S549</accession>
<dbReference type="PANTHER" id="PTHR43792">
    <property type="entry name" value="GNAT FAMILY, PUTATIVE (AFU_ORTHOLOGUE AFUA_3G00765)-RELATED-RELATED"/>
    <property type="match status" value="1"/>
</dbReference>
<dbReference type="InterPro" id="IPR016181">
    <property type="entry name" value="Acyl_CoA_acyltransferase"/>
</dbReference>
<evidence type="ECO:0000259" key="1">
    <source>
        <dbReference type="PROSITE" id="PS51186"/>
    </source>
</evidence>
<dbReference type="InterPro" id="IPR051531">
    <property type="entry name" value="N-acetyltransferase"/>
</dbReference>
<dbReference type="SUPFAM" id="SSF55729">
    <property type="entry name" value="Acyl-CoA N-acyltransferases (Nat)"/>
    <property type="match status" value="1"/>
</dbReference>
<reference evidence="3" key="1">
    <citation type="journal article" date="2019" name="Int. J. Syst. Evol. Microbiol.">
        <title>The Global Catalogue of Microorganisms (GCM) 10K type strain sequencing project: providing services to taxonomists for standard genome sequencing and annotation.</title>
        <authorList>
            <consortium name="The Broad Institute Genomics Platform"/>
            <consortium name="The Broad Institute Genome Sequencing Center for Infectious Disease"/>
            <person name="Wu L."/>
            <person name="Ma J."/>
        </authorList>
    </citation>
    <scope>NUCLEOTIDE SEQUENCE [LARGE SCALE GENOMIC DNA]</scope>
    <source>
        <strain evidence="3">CGMCC 4.1641</strain>
    </source>
</reference>
<evidence type="ECO:0000313" key="2">
    <source>
        <dbReference type="EMBL" id="MFC4302160.1"/>
    </source>
</evidence>
<dbReference type="EC" id="2.3.-.-" evidence="2"/>
<dbReference type="RefSeq" id="WP_204600953.1">
    <property type="nucleotide sequence ID" value="NZ_JBHSED010000003.1"/>
</dbReference>
<dbReference type="InterPro" id="IPR000182">
    <property type="entry name" value="GNAT_dom"/>
</dbReference>
<dbReference type="EMBL" id="JBHSED010000003">
    <property type="protein sequence ID" value="MFC4302160.1"/>
    <property type="molecule type" value="Genomic_DNA"/>
</dbReference>
<dbReference type="Pfam" id="PF13302">
    <property type="entry name" value="Acetyltransf_3"/>
    <property type="match status" value="1"/>
</dbReference>
<dbReference type="Proteomes" id="UP001595755">
    <property type="component" value="Unassembled WGS sequence"/>
</dbReference>
<feature type="domain" description="N-acetyltransferase" evidence="1">
    <location>
        <begin position="9"/>
        <end position="156"/>
    </location>
</feature>
<comment type="caution">
    <text evidence="2">The sequence shown here is derived from an EMBL/GenBank/DDBJ whole genome shotgun (WGS) entry which is preliminary data.</text>
</comment>
<organism evidence="2 3">
    <name type="scientific">Cohnella boryungensis</name>
    <dbReference type="NCBI Taxonomy" id="768479"/>
    <lineage>
        <taxon>Bacteria</taxon>
        <taxon>Bacillati</taxon>
        <taxon>Bacillota</taxon>
        <taxon>Bacilli</taxon>
        <taxon>Bacillales</taxon>
        <taxon>Paenibacillaceae</taxon>
        <taxon>Cohnella</taxon>
    </lineage>
</organism>
<keyword evidence="2" id="KW-0808">Transferase</keyword>
<keyword evidence="2" id="KW-0012">Acyltransferase</keyword>
<keyword evidence="3" id="KW-1185">Reference proteome</keyword>